<dbReference type="PANTHER" id="PTHR21581">
    <property type="entry name" value="D-ALANYL-D-ALANINE CARBOXYPEPTIDASE"/>
    <property type="match status" value="1"/>
</dbReference>
<accession>A0A543E1E0</accession>
<name>A0A543E1E0_9PSEU</name>
<dbReference type="GO" id="GO:0008360">
    <property type="term" value="P:regulation of cell shape"/>
    <property type="evidence" value="ECO:0007669"/>
    <property type="project" value="UniProtKB-KW"/>
</dbReference>
<protein>
    <submittedName>
        <fullName evidence="12">D-alanyl-D-alanine carboxypeptidase (Penicillin-binding protein 5/6)</fullName>
    </submittedName>
</protein>
<dbReference type="InterPro" id="IPR012338">
    <property type="entry name" value="Beta-lactam/transpept-like"/>
</dbReference>
<keyword evidence="10" id="KW-0812">Transmembrane</keyword>
<dbReference type="PANTHER" id="PTHR21581:SF33">
    <property type="entry name" value="D-ALANYL-D-ALANINE CARBOXYPEPTIDASE DACB"/>
    <property type="match status" value="1"/>
</dbReference>
<evidence type="ECO:0000256" key="2">
    <source>
        <dbReference type="ARBA" id="ARBA00022729"/>
    </source>
</evidence>
<keyword evidence="3" id="KW-0378">Hydrolase</keyword>
<evidence type="ECO:0000313" key="12">
    <source>
        <dbReference type="EMBL" id="TQM15269.1"/>
    </source>
</evidence>
<dbReference type="GO" id="GO:0009002">
    <property type="term" value="F:serine-type D-Ala-D-Ala carboxypeptidase activity"/>
    <property type="evidence" value="ECO:0007669"/>
    <property type="project" value="InterPro"/>
</dbReference>
<keyword evidence="2" id="KW-0732">Signal</keyword>
<keyword evidence="12" id="KW-0121">Carboxypeptidase</keyword>
<reference evidence="12 13" key="1">
    <citation type="submission" date="2019-06" db="EMBL/GenBank/DDBJ databases">
        <title>Sequencing the genomes of 1000 actinobacteria strains.</title>
        <authorList>
            <person name="Klenk H.-P."/>
        </authorList>
    </citation>
    <scope>NUCLEOTIDE SEQUENCE [LARGE SCALE GENOMIC DNA]</scope>
    <source>
        <strain evidence="12 13">DSM 45301</strain>
    </source>
</reference>
<dbReference type="GO" id="GO:0009252">
    <property type="term" value="P:peptidoglycan biosynthetic process"/>
    <property type="evidence" value="ECO:0007669"/>
    <property type="project" value="UniProtKB-KW"/>
</dbReference>
<comment type="similarity">
    <text evidence="1 9">Belongs to the peptidase S11 family.</text>
</comment>
<dbReference type="GO" id="GO:0006508">
    <property type="term" value="P:proteolysis"/>
    <property type="evidence" value="ECO:0007669"/>
    <property type="project" value="InterPro"/>
</dbReference>
<dbReference type="InterPro" id="IPR018044">
    <property type="entry name" value="Peptidase_S11"/>
</dbReference>
<evidence type="ECO:0000256" key="6">
    <source>
        <dbReference type="ARBA" id="ARBA00023316"/>
    </source>
</evidence>
<evidence type="ECO:0000256" key="3">
    <source>
        <dbReference type="ARBA" id="ARBA00022801"/>
    </source>
</evidence>
<dbReference type="EMBL" id="VFPA01000001">
    <property type="protein sequence ID" value="TQM15269.1"/>
    <property type="molecule type" value="Genomic_DNA"/>
</dbReference>
<evidence type="ECO:0000256" key="5">
    <source>
        <dbReference type="ARBA" id="ARBA00022984"/>
    </source>
</evidence>
<feature type="active site" description="Proton acceptor" evidence="7">
    <location>
        <position position="142"/>
    </location>
</feature>
<dbReference type="SUPFAM" id="SSF56601">
    <property type="entry name" value="beta-lactamase/transpeptidase-like"/>
    <property type="match status" value="1"/>
</dbReference>
<dbReference type="GO" id="GO:0071555">
    <property type="term" value="P:cell wall organization"/>
    <property type="evidence" value="ECO:0007669"/>
    <property type="project" value="UniProtKB-KW"/>
</dbReference>
<keyword evidence="5" id="KW-0573">Peptidoglycan synthesis</keyword>
<keyword evidence="13" id="KW-1185">Reference proteome</keyword>
<keyword evidence="10" id="KW-0472">Membrane</keyword>
<feature type="active site" description="Acyl-ester intermediate" evidence="7">
    <location>
        <position position="139"/>
    </location>
</feature>
<comment type="caution">
    <text evidence="12">The sequence shown here is derived from an EMBL/GenBank/DDBJ whole genome shotgun (WGS) entry which is preliminary data.</text>
</comment>
<evidence type="ECO:0000256" key="10">
    <source>
        <dbReference type="SAM" id="Phobius"/>
    </source>
</evidence>
<keyword evidence="6" id="KW-0961">Cell wall biogenesis/degradation</keyword>
<evidence type="ECO:0000256" key="7">
    <source>
        <dbReference type="PIRSR" id="PIRSR618044-1"/>
    </source>
</evidence>
<proteinExistence type="inferred from homology"/>
<dbReference type="Gene3D" id="3.40.710.10">
    <property type="entry name" value="DD-peptidase/beta-lactamase superfamily"/>
    <property type="match status" value="1"/>
</dbReference>
<dbReference type="AlphaFoldDB" id="A0A543E1E0"/>
<keyword evidence="4" id="KW-0133">Cell shape</keyword>
<feature type="transmembrane region" description="Helical" evidence="10">
    <location>
        <begin position="389"/>
        <end position="410"/>
    </location>
</feature>
<evidence type="ECO:0000313" key="13">
    <source>
        <dbReference type="Proteomes" id="UP000315677"/>
    </source>
</evidence>
<organism evidence="12 13">
    <name type="scientific">Pseudonocardia kunmingensis</name>
    <dbReference type="NCBI Taxonomy" id="630975"/>
    <lineage>
        <taxon>Bacteria</taxon>
        <taxon>Bacillati</taxon>
        <taxon>Actinomycetota</taxon>
        <taxon>Actinomycetes</taxon>
        <taxon>Pseudonocardiales</taxon>
        <taxon>Pseudonocardiaceae</taxon>
        <taxon>Pseudonocardia</taxon>
    </lineage>
</organism>
<dbReference type="PRINTS" id="PR00725">
    <property type="entry name" value="DADACBPTASE1"/>
</dbReference>
<evidence type="ECO:0000256" key="9">
    <source>
        <dbReference type="RuleBase" id="RU004016"/>
    </source>
</evidence>
<feature type="binding site" evidence="8">
    <location>
        <position position="300"/>
    </location>
    <ligand>
        <name>substrate</name>
    </ligand>
</feature>
<evidence type="ECO:0000256" key="1">
    <source>
        <dbReference type="ARBA" id="ARBA00007164"/>
    </source>
</evidence>
<feature type="active site" evidence="7">
    <location>
        <position position="194"/>
    </location>
</feature>
<feature type="domain" description="Peptidase S11 D-alanyl-D-alanine carboxypeptidase A N-terminal" evidence="11">
    <location>
        <begin position="107"/>
        <end position="328"/>
    </location>
</feature>
<keyword evidence="12" id="KW-0645">Protease</keyword>
<dbReference type="Proteomes" id="UP000315677">
    <property type="component" value="Unassembled WGS sequence"/>
</dbReference>
<gene>
    <name evidence="12" type="ORF">FB558_2052</name>
</gene>
<evidence type="ECO:0000256" key="8">
    <source>
        <dbReference type="PIRSR" id="PIRSR618044-2"/>
    </source>
</evidence>
<dbReference type="Pfam" id="PF00768">
    <property type="entry name" value="Peptidase_S11"/>
    <property type="match status" value="1"/>
</dbReference>
<keyword evidence="10" id="KW-1133">Transmembrane helix</keyword>
<sequence length="414" mass="42234">MPAHRRASPDHVIIATWEGHGGTPETYSRGVRWAAALTLVLALACPATTAPVPAADVTVGCRGQQVPPPPAAEEELVDPAPGPLPWPDEPVGGPGMGTCEEIGPEGAPELTAESWVLADLDTGAVLAAKAPHARHRPASTLKVLTALAAIRTLDPNTVVAGTAADQAIDGSKAGIGAGGQYTVRQLLAGLLLNSGNDTAQALAREMGGDAAALAVMTDIARELGALDTRPATPSGLDGPGMASSAYDLALLFRAAMREPLFAQTTSLDSIPFPGYGEHPGFELYNSSKLLARYEGTIGGKTGYTEAARHTLVAAAERDGRRLVVALMRGEQKPEPMWEQGADLLDWGFDLPATTPAVGTLVEAAPAPPAPDTTTLAAGSTLTAGPDASLVLPIGLGAVGIAGLVIGGLALRRGR</sequence>
<evidence type="ECO:0000259" key="11">
    <source>
        <dbReference type="Pfam" id="PF00768"/>
    </source>
</evidence>
<evidence type="ECO:0000256" key="4">
    <source>
        <dbReference type="ARBA" id="ARBA00022960"/>
    </source>
</evidence>
<dbReference type="InterPro" id="IPR001967">
    <property type="entry name" value="Peptidase_S11_N"/>
</dbReference>